<dbReference type="EC" id="2.5.1.10" evidence="6"/>
<dbReference type="CDD" id="cd00685">
    <property type="entry name" value="Trans_IPPS_HT"/>
    <property type="match status" value="1"/>
</dbReference>
<evidence type="ECO:0000256" key="4">
    <source>
        <dbReference type="ARBA" id="ARBA00022842"/>
    </source>
</evidence>
<keyword evidence="2 5" id="KW-0808">Transferase</keyword>
<keyword evidence="4" id="KW-0460">Magnesium</keyword>
<dbReference type="eggNOG" id="COG0142">
    <property type="taxonomic scope" value="Bacteria"/>
</dbReference>
<dbReference type="PROSITE" id="PS00723">
    <property type="entry name" value="POLYPRENYL_SYNTHASE_1"/>
    <property type="match status" value="1"/>
</dbReference>
<dbReference type="InterPro" id="IPR033749">
    <property type="entry name" value="Polyprenyl_synt_CS"/>
</dbReference>
<dbReference type="GO" id="GO:0005737">
    <property type="term" value="C:cytoplasm"/>
    <property type="evidence" value="ECO:0007669"/>
    <property type="project" value="TreeGrafter"/>
</dbReference>
<proteinExistence type="inferred from homology"/>
<reference evidence="6 7" key="1">
    <citation type="journal article" date="2014" name="Appl. Environ. Microbiol.">
        <title>Genomic encyclopedia of type strains of the genus Bifidobacterium.</title>
        <authorList>
            <person name="Milani C."/>
            <person name="Lugli G.A."/>
            <person name="Duranti S."/>
            <person name="Turroni F."/>
            <person name="Bottacini F."/>
            <person name="Mangifesta M."/>
            <person name="Sanchez B."/>
            <person name="Viappiani A."/>
            <person name="Mancabelli L."/>
            <person name="Taminiau B."/>
            <person name="Delcenserie V."/>
            <person name="Barrangou R."/>
            <person name="Margolles A."/>
            <person name="van Sinderen D."/>
            <person name="Ventura M."/>
        </authorList>
    </citation>
    <scope>NUCLEOTIDE SEQUENCE [LARGE SCALE GENOMIC DNA]</scope>
    <source>
        <strain evidence="6 7">DSM 19703</strain>
    </source>
</reference>
<keyword evidence="3" id="KW-0479">Metal-binding</keyword>
<evidence type="ECO:0000256" key="2">
    <source>
        <dbReference type="ARBA" id="ARBA00022679"/>
    </source>
</evidence>
<evidence type="ECO:0000256" key="3">
    <source>
        <dbReference type="ARBA" id="ARBA00022723"/>
    </source>
</evidence>
<dbReference type="PANTHER" id="PTHR11525:SF0">
    <property type="entry name" value="FARNESYL PYROPHOSPHATE SYNTHASE"/>
    <property type="match status" value="1"/>
</dbReference>
<sequence length="357" mass="39001">MDTAELNSTIDTRMAQLTAEYLNFDDEDVEPCLRATVDALKDQALIMNAGGKRLRARLLLDSYRAAATTNDAQATALDLACAVEIYQTSALVHDDIMDDSPLRRGKPSAHMSLSNFTNDAQSGKALALMLGNMLATLSANVAFRALHRVGLEKFQPVFLNMQRAVEIGQCLDQAAQRLDLEDPARIRQAALNVYAWKTASYTTVAPLELGFLCAGMPYVQARPAARAIGLPLGVAFQLRDDAIDIFGNPEDTGKPVGGDILEGKRTVLLADMLDDLNDDGKNTVKCIYASERRSDADIALMLGLLDSTDAIGQSKRRIDLLTSQSLNALERYEFDGYACESLVATCREFVGFKSQHR</sequence>
<dbReference type="GO" id="GO:0046872">
    <property type="term" value="F:metal ion binding"/>
    <property type="evidence" value="ECO:0007669"/>
    <property type="project" value="UniProtKB-KW"/>
</dbReference>
<comment type="cofactor">
    <cofactor evidence="1">
        <name>Mg(2+)</name>
        <dbReference type="ChEBI" id="CHEBI:18420"/>
    </cofactor>
</comment>
<dbReference type="Proteomes" id="UP000028730">
    <property type="component" value="Unassembled WGS sequence"/>
</dbReference>
<evidence type="ECO:0000313" key="6">
    <source>
        <dbReference type="EMBL" id="KFF31206.1"/>
    </source>
</evidence>
<dbReference type="GO" id="GO:0004161">
    <property type="term" value="F:dimethylallyltranstransferase activity"/>
    <property type="evidence" value="ECO:0007669"/>
    <property type="project" value="UniProtKB-EC"/>
</dbReference>
<dbReference type="GO" id="GO:0004337">
    <property type="term" value="F:(2E,6E)-farnesyl diphosphate synthase activity"/>
    <property type="evidence" value="ECO:0007669"/>
    <property type="project" value="UniProtKB-EC"/>
</dbReference>
<gene>
    <name evidence="6" type="ORF">BBOMB_0543</name>
</gene>
<evidence type="ECO:0000256" key="5">
    <source>
        <dbReference type="RuleBase" id="RU004466"/>
    </source>
</evidence>
<keyword evidence="7" id="KW-1185">Reference proteome</keyword>
<evidence type="ECO:0000313" key="7">
    <source>
        <dbReference type="Proteomes" id="UP000028730"/>
    </source>
</evidence>
<comment type="caution">
    <text evidence="6">The sequence shown here is derived from an EMBL/GenBank/DDBJ whole genome shotgun (WGS) entry which is preliminary data.</text>
</comment>
<evidence type="ECO:0000256" key="1">
    <source>
        <dbReference type="ARBA" id="ARBA00001946"/>
    </source>
</evidence>
<name>A0A080N2U3_9BIFI</name>
<accession>A0A080N2U3</accession>
<dbReference type="InterPro" id="IPR008949">
    <property type="entry name" value="Isoprenoid_synthase_dom_sf"/>
</dbReference>
<dbReference type="AlphaFoldDB" id="A0A080N2U3"/>
<dbReference type="SFLD" id="SFLDS00005">
    <property type="entry name" value="Isoprenoid_Synthase_Type_I"/>
    <property type="match status" value="1"/>
</dbReference>
<dbReference type="InterPro" id="IPR000092">
    <property type="entry name" value="Polyprenyl_synt"/>
</dbReference>
<protein>
    <submittedName>
        <fullName evidence="6">Polyprenyl synthetase</fullName>
        <ecNumber evidence="6">2.5.1.1</ecNumber>
        <ecNumber evidence="6">2.5.1.10</ecNumber>
    </submittedName>
</protein>
<dbReference type="PANTHER" id="PTHR11525">
    <property type="entry name" value="FARNESYL-PYROPHOSPHATE SYNTHETASE"/>
    <property type="match status" value="1"/>
</dbReference>
<organism evidence="6 7">
    <name type="scientific">Bifidobacterium bombi DSM 19703</name>
    <dbReference type="NCBI Taxonomy" id="1341695"/>
    <lineage>
        <taxon>Bacteria</taxon>
        <taxon>Bacillati</taxon>
        <taxon>Actinomycetota</taxon>
        <taxon>Actinomycetes</taxon>
        <taxon>Bifidobacteriales</taxon>
        <taxon>Bifidobacteriaceae</taxon>
        <taxon>Bifidobacterium</taxon>
    </lineage>
</organism>
<dbReference type="EMBL" id="ATLK01000001">
    <property type="protein sequence ID" value="KFF31206.1"/>
    <property type="molecule type" value="Genomic_DNA"/>
</dbReference>
<comment type="similarity">
    <text evidence="5">Belongs to the FPP/GGPP synthase family.</text>
</comment>
<dbReference type="Gene3D" id="1.10.600.10">
    <property type="entry name" value="Farnesyl Diphosphate Synthase"/>
    <property type="match status" value="1"/>
</dbReference>
<dbReference type="InterPro" id="IPR039702">
    <property type="entry name" value="FPS1-like"/>
</dbReference>
<dbReference type="EC" id="2.5.1.1" evidence="6"/>
<dbReference type="SUPFAM" id="SSF48576">
    <property type="entry name" value="Terpenoid synthases"/>
    <property type="match status" value="1"/>
</dbReference>
<dbReference type="GO" id="GO:0045337">
    <property type="term" value="P:farnesyl diphosphate biosynthetic process"/>
    <property type="evidence" value="ECO:0007669"/>
    <property type="project" value="TreeGrafter"/>
</dbReference>
<dbReference type="STRING" id="1341695.BBOMB_0543"/>
<dbReference type="Pfam" id="PF00348">
    <property type="entry name" value="polyprenyl_synt"/>
    <property type="match status" value="1"/>
</dbReference>